<sequence>MSNFQLGLIIAGGAVLAVVVLYNAWVTHRNAPKRASPQEGPEGPGDSLLRQEPGFDAPPGAAQAPAAGAPEAGPQDSHAVDWQDSLQMPVPPAERRGGLDPLIDAIAPIVPEQIVSGDAALAALPPTRRAGSKPFAIEGFNEAAQQWEMPAPGQRYTHFQAGVQLANRVGALNEIEFSEFVLKAQGFADGVNATPDFPDMLHEVARARELDQFASDHDAQLAFVLRARHAAWSPGYVQQNALRLGFTAGAMPGRLVLPAAGAGLPPVLTLSYDTQAALSDDPEQSAIRDITLSLDVAQVHRAEQPFARLRELAAALGQAMDGVLCDQNGTPLPAMTMDPIAADLELLYDKLDSRELSAGSVLARRLFS</sequence>
<gene>
    <name evidence="4" type="ORF">AX018_102826</name>
</gene>
<evidence type="ECO:0000259" key="3">
    <source>
        <dbReference type="SMART" id="SM00771"/>
    </source>
</evidence>
<keyword evidence="2" id="KW-1133">Transmembrane helix</keyword>
<evidence type="ECO:0000256" key="2">
    <source>
        <dbReference type="SAM" id="Phobius"/>
    </source>
</evidence>
<comment type="caution">
    <text evidence="4">The sequence shown here is derived from an EMBL/GenBank/DDBJ whole genome shotgun (WGS) entry which is preliminary data.</text>
</comment>
<feature type="compositionally biased region" description="Low complexity" evidence="1">
    <location>
        <begin position="54"/>
        <end position="74"/>
    </location>
</feature>
<name>A0A328Z0B8_9BURK</name>
<evidence type="ECO:0000256" key="1">
    <source>
        <dbReference type="SAM" id="MobiDB-lite"/>
    </source>
</evidence>
<evidence type="ECO:0000313" key="5">
    <source>
        <dbReference type="Proteomes" id="UP000248856"/>
    </source>
</evidence>
<protein>
    <recommendedName>
        <fullName evidence="3">ZipA C-terminal FtsZ-binding domain-containing protein</fullName>
    </recommendedName>
</protein>
<dbReference type="GO" id="GO:0090529">
    <property type="term" value="P:cell septum assembly"/>
    <property type="evidence" value="ECO:0007669"/>
    <property type="project" value="InterPro"/>
</dbReference>
<dbReference type="RefSeq" id="WP_111878194.1">
    <property type="nucleotide sequence ID" value="NZ_CBCSGC010000070.1"/>
</dbReference>
<accession>A0A328Z0B8</accession>
<reference evidence="4 5" key="1">
    <citation type="submission" date="2018-06" db="EMBL/GenBank/DDBJ databases">
        <title>Genomic Encyclopedia of Archaeal and Bacterial Type Strains, Phase II (KMG-II): from individual species to whole genera.</title>
        <authorList>
            <person name="Goeker M."/>
        </authorList>
    </citation>
    <scope>NUCLEOTIDE SEQUENCE [LARGE SCALE GENOMIC DNA]</scope>
    <source>
        <strain evidence="4 5">CFPB 3232</strain>
    </source>
</reference>
<keyword evidence="5" id="KW-1185">Reference proteome</keyword>
<dbReference type="SMART" id="SM00771">
    <property type="entry name" value="ZipA_C"/>
    <property type="match status" value="1"/>
</dbReference>
<feature type="region of interest" description="Disordered" evidence="1">
    <location>
        <begin position="32"/>
        <end position="78"/>
    </location>
</feature>
<dbReference type="SUPFAM" id="SSF64383">
    <property type="entry name" value="Cell-division protein ZipA, C-terminal domain"/>
    <property type="match status" value="1"/>
</dbReference>
<feature type="transmembrane region" description="Helical" evidence="2">
    <location>
        <begin position="6"/>
        <end position="25"/>
    </location>
</feature>
<keyword evidence="2" id="KW-0472">Membrane</keyword>
<dbReference type="EMBL" id="QLTA01000028">
    <property type="protein sequence ID" value="RAR78883.1"/>
    <property type="molecule type" value="Genomic_DNA"/>
</dbReference>
<dbReference type="OrthoDB" id="8521018at2"/>
<evidence type="ECO:0000313" key="4">
    <source>
        <dbReference type="EMBL" id="RAR78883.1"/>
    </source>
</evidence>
<dbReference type="AlphaFoldDB" id="A0A328Z0B8"/>
<dbReference type="InterPro" id="IPR007449">
    <property type="entry name" value="ZipA_FtsZ-bd_C"/>
</dbReference>
<dbReference type="InterPro" id="IPR036765">
    <property type="entry name" value="ZipA_FtsZ-bd_C_sf"/>
</dbReference>
<proteinExistence type="predicted"/>
<keyword evidence="2" id="KW-0812">Transmembrane</keyword>
<feature type="domain" description="ZipA C-terminal FtsZ-binding" evidence="3">
    <location>
        <begin position="217"/>
        <end position="347"/>
    </location>
</feature>
<dbReference type="Proteomes" id="UP000248856">
    <property type="component" value="Unassembled WGS sequence"/>
</dbReference>
<organism evidence="4 5">
    <name type="scientific">Paracidovorax anthurii</name>
    <dbReference type="NCBI Taxonomy" id="78229"/>
    <lineage>
        <taxon>Bacteria</taxon>
        <taxon>Pseudomonadati</taxon>
        <taxon>Pseudomonadota</taxon>
        <taxon>Betaproteobacteria</taxon>
        <taxon>Burkholderiales</taxon>
        <taxon>Comamonadaceae</taxon>
        <taxon>Paracidovorax</taxon>
    </lineage>
</organism>